<comment type="caution">
    <text evidence="1">The sequence shown here is derived from an EMBL/GenBank/DDBJ whole genome shotgun (WGS) entry which is preliminary data.</text>
</comment>
<name>A0A0D8FYS5_9ACTN</name>
<dbReference type="AlphaFoldDB" id="A0A0D8FYS5"/>
<gene>
    <name evidence="1" type="ORF">FEAC_05310</name>
</gene>
<evidence type="ECO:0000313" key="2">
    <source>
        <dbReference type="Proteomes" id="UP000032336"/>
    </source>
</evidence>
<protein>
    <submittedName>
        <fullName evidence="1">Uncharacterized protein</fullName>
    </submittedName>
</protein>
<evidence type="ECO:0000313" key="1">
    <source>
        <dbReference type="EMBL" id="KJE77782.1"/>
    </source>
</evidence>
<proteinExistence type="predicted"/>
<sequence>MAMFDWPLGHPLLYHPWICPQPALVQSREYLYGRLSDSPRQAVGGPPGQ</sequence>
<accession>A0A0D8FYS5</accession>
<reference evidence="1 2" key="1">
    <citation type="submission" date="2015-01" db="EMBL/GenBank/DDBJ databases">
        <title>Draft genome of the acidophilic iron oxidizer Ferrimicrobium acidiphilum strain T23.</title>
        <authorList>
            <person name="Poehlein A."/>
            <person name="Eisen S."/>
            <person name="Schloemann M."/>
            <person name="Johnson B.D."/>
            <person name="Daniel R."/>
            <person name="Muehling M."/>
        </authorList>
    </citation>
    <scope>NUCLEOTIDE SEQUENCE [LARGE SCALE GENOMIC DNA]</scope>
    <source>
        <strain evidence="1 2">T23</strain>
    </source>
</reference>
<keyword evidence="2" id="KW-1185">Reference proteome</keyword>
<dbReference type="Proteomes" id="UP000032336">
    <property type="component" value="Unassembled WGS sequence"/>
</dbReference>
<organism evidence="1 2">
    <name type="scientific">Ferrimicrobium acidiphilum DSM 19497</name>
    <dbReference type="NCBI Taxonomy" id="1121877"/>
    <lineage>
        <taxon>Bacteria</taxon>
        <taxon>Bacillati</taxon>
        <taxon>Actinomycetota</taxon>
        <taxon>Acidimicrobiia</taxon>
        <taxon>Acidimicrobiales</taxon>
        <taxon>Acidimicrobiaceae</taxon>
        <taxon>Ferrimicrobium</taxon>
    </lineage>
</organism>
<dbReference type="EMBL" id="JXUW01000003">
    <property type="protein sequence ID" value="KJE77782.1"/>
    <property type="molecule type" value="Genomic_DNA"/>
</dbReference>